<dbReference type="EMBL" id="CP036267">
    <property type="protein sequence ID" value="QDT33468.1"/>
    <property type="molecule type" value="Genomic_DNA"/>
</dbReference>
<evidence type="ECO:0000313" key="2">
    <source>
        <dbReference type="EMBL" id="QDT33468.1"/>
    </source>
</evidence>
<name>A0A517QP92_9PLAN</name>
<evidence type="ECO:0000313" key="3">
    <source>
        <dbReference type="Proteomes" id="UP000315724"/>
    </source>
</evidence>
<dbReference type="Pfam" id="PF03354">
    <property type="entry name" value="TerL_ATPase"/>
    <property type="match status" value="1"/>
</dbReference>
<reference evidence="2 3" key="1">
    <citation type="submission" date="2019-02" db="EMBL/GenBank/DDBJ databases">
        <title>Deep-cultivation of Planctomycetes and their phenomic and genomic characterization uncovers novel biology.</title>
        <authorList>
            <person name="Wiegand S."/>
            <person name="Jogler M."/>
            <person name="Boedeker C."/>
            <person name="Pinto D."/>
            <person name="Vollmers J."/>
            <person name="Rivas-Marin E."/>
            <person name="Kohn T."/>
            <person name="Peeters S.H."/>
            <person name="Heuer A."/>
            <person name="Rast P."/>
            <person name="Oberbeckmann S."/>
            <person name="Bunk B."/>
            <person name="Jeske O."/>
            <person name="Meyerdierks A."/>
            <person name="Storesund J.E."/>
            <person name="Kallscheuer N."/>
            <person name="Luecker S."/>
            <person name="Lage O.M."/>
            <person name="Pohl T."/>
            <person name="Merkel B.J."/>
            <person name="Hornburger P."/>
            <person name="Mueller R.-W."/>
            <person name="Bruemmer F."/>
            <person name="Labrenz M."/>
            <person name="Spormann A.M."/>
            <person name="Op den Camp H."/>
            <person name="Overmann J."/>
            <person name="Amann R."/>
            <person name="Jetten M.S.M."/>
            <person name="Mascher T."/>
            <person name="Medema M.H."/>
            <person name="Devos D.P."/>
            <person name="Kaster A.-K."/>
            <person name="Ovreas L."/>
            <person name="Rohde M."/>
            <person name="Galperin M.Y."/>
            <person name="Jogler C."/>
        </authorList>
    </citation>
    <scope>NUCLEOTIDE SEQUENCE [LARGE SCALE GENOMIC DNA]</scope>
    <source>
        <strain evidence="2 3">Mal48</strain>
    </source>
</reference>
<gene>
    <name evidence="2" type="ORF">Mal48_27210</name>
</gene>
<dbReference type="AlphaFoldDB" id="A0A517QP92"/>
<dbReference type="InterPro" id="IPR005021">
    <property type="entry name" value="Terminase_largesu-like"/>
</dbReference>
<organism evidence="2 3">
    <name type="scientific">Thalassoglobus polymorphus</name>
    <dbReference type="NCBI Taxonomy" id="2527994"/>
    <lineage>
        <taxon>Bacteria</taxon>
        <taxon>Pseudomonadati</taxon>
        <taxon>Planctomycetota</taxon>
        <taxon>Planctomycetia</taxon>
        <taxon>Planctomycetales</taxon>
        <taxon>Planctomycetaceae</taxon>
        <taxon>Thalassoglobus</taxon>
    </lineage>
</organism>
<dbReference type="Gene3D" id="3.40.50.300">
    <property type="entry name" value="P-loop containing nucleotide triphosphate hydrolases"/>
    <property type="match status" value="1"/>
</dbReference>
<dbReference type="Proteomes" id="UP000315724">
    <property type="component" value="Chromosome"/>
</dbReference>
<dbReference type="PANTHER" id="PTHR41287:SF1">
    <property type="entry name" value="PROTEIN YMFN"/>
    <property type="match status" value="1"/>
</dbReference>
<protein>
    <submittedName>
        <fullName evidence="2">Phage Terminase</fullName>
    </submittedName>
</protein>
<proteinExistence type="predicted"/>
<accession>A0A517QP92</accession>
<dbReference type="InterPro" id="IPR046461">
    <property type="entry name" value="TerL_ATPase"/>
</dbReference>
<dbReference type="Gene3D" id="3.30.420.240">
    <property type="match status" value="1"/>
</dbReference>
<feature type="domain" description="Terminase large subunit-like ATPase" evidence="1">
    <location>
        <begin position="73"/>
        <end position="223"/>
    </location>
</feature>
<keyword evidence="3" id="KW-1185">Reference proteome</keyword>
<dbReference type="KEGG" id="tpol:Mal48_27210"/>
<dbReference type="PANTHER" id="PTHR41287">
    <property type="match status" value="1"/>
</dbReference>
<sequence>MKNLSSTSGKKQRLSLLNLIQTARSKFRKVPPCEFRNQILLPVEQGMSFQDERLSWQEDDLAALDRAWEELAGHRRRGKKTIRRAYVERPRGHSKTSDMALQIAWILLASKRPLIGLAAAADRDQANFIHDSLHRLANANPELLQNLKFVQHEVRNPLSGSRLEVISSDVKSSYGALPDFVVCDELSHWEKPDMWYSLLSSAAKKPNCVLTILTNAGVGRGWQWEIREHARQDSSWYFSSLDGPHAPWITDDWLAEQKALLPEPVFERLWMNRWQHSDGNFVTLAEAEACRNEELSYQIDGQPGQLYVATIDYAEKRDFTVGCVCHREGETVVVDRMDVVKPTSSQPTQISWVEDWIEDIASRFHRVRFVVDEYQLLSTIQQLENRYPIERFAFQSGQGNQKLAVQLRQLLLHRKLQWYPGCGTVPGIHRDDLETELSSLLLRHSSSGRVRIDHIQDGQHHDDRAFALGVACLALTEDHAASAEMIVTPPAINGAFYLR</sequence>
<evidence type="ECO:0000259" key="1">
    <source>
        <dbReference type="Pfam" id="PF03354"/>
    </source>
</evidence>
<dbReference type="InterPro" id="IPR027417">
    <property type="entry name" value="P-loop_NTPase"/>
</dbReference>